<keyword evidence="2" id="KW-0238">DNA-binding</keyword>
<keyword evidence="4" id="KW-0175">Coiled coil</keyword>
<comment type="caution">
    <text evidence="7">The sequence shown here is derived from an EMBL/GenBank/DDBJ whole genome shotgun (WGS) entry which is preliminary data.</text>
</comment>
<evidence type="ECO:0000313" key="8">
    <source>
        <dbReference type="Proteomes" id="UP000034366"/>
    </source>
</evidence>
<dbReference type="InterPro" id="IPR012318">
    <property type="entry name" value="HTH_CRP"/>
</dbReference>
<feature type="coiled-coil region" evidence="4">
    <location>
        <begin position="173"/>
        <end position="200"/>
    </location>
</feature>
<dbReference type="PANTHER" id="PTHR24567">
    <property type="entry name" value="CRP FAMILY TRANSCRIPTIONAL REGULATORY PROTEIN"/>
    <property type="match status" value="1"/>
</dbReference>
<dbReference type="Proteomes" id="UP000034366">
    <property type="component" value="Unassembled WGS sequence"/>
</dbReference>
<dbReference type="InterPro" id="IPR050397">
    <property type="entry name" value="Env_Response_Regulators"/>
</dbReference>
<dbReference type="InterPro" id="IPR014710">
    <property type="entry name" value="RmlC-like_jellyroll"/>
</dbReference>
<dbReference type="InterPro" id="IPR036388">
    <property type="entry name" value="WH-like_DNA-bd_sf"/>
</dbReference>
<gene>
    <name evidence="7" type="ORF">US67_C0077G0003</name>
</gene>
<feature type="domain" description="HTH crp-type" evidence="6">
    <location>
        <begin position="136"/>
        <end position="209"/>
    </location>
</feature>
<accession>A0A0G0HW73</accession>
<dbReference type="CDD" id="cd00038">
    <property type="entry name" value="CAP_ED"/>
    <property type="match status" value="1"/>
</dbReference>
<evidence type="ECO:0000256" key="3">
    <source>
        <dbReference type="ARBA" id="ARBA00023163"/>
    </source>
</evidence>
<name>A0A0G0HW73_9BACT</name>
<evidence type="ECO:0000313" key="7">
    <source>
        <dbReference type="EMBL" id="KKQ46547.1"/>
    </source>
</evidence>
<keyword evidence="1" id="KW-0805">Transcription regulation</keyword>
<evidence type="ECO:0000259" key="6">
    <source>
        <dbReference type="PROSITE" id="PS51063"/>
    </source>
</evidence>
<dbReference type="Pfam" id="PF00027">
    <property type="entry name" value="cNMP_binding"/>
    <property type="match status" value="1"/>
</dbReference>
<evidence type="ECO:0000256" key="1">
    <source>
        <dbReference type="ARBA" id="ARBA00023015"/>
    </source>
</evidence>
<feature type="domain" description="Cyclic nucleotide-binding" evidence="5">
    <location>
        <begin position="22"/>
        <end position="69"/>
    </location>
</feature>
<dbReference type="PROSITE" id="PS51063">
    <property type="entry name" value="HTH_CRP_2"/>
    <property type="match status" value="1"/>
</dbReference>
<dbReference type="InterPro" id="IPR036390">
    <property type="entry name" value="WH_DNA-bd_sf"/>
</dbReference>
<sequence>MGWTKPSGKIASFFKTGPQYRYKKGEIIIRPEDIPSGIYYVEKGFIKAYSITLDGSENIFLFLQPGGIFPGHWQYSPNEESKHYYEAISPVILHRKAKVDFDTLITSDLEASREIHAVMLDVVNTLAQRIENLEHTNAYARVVLHLLGLAMVFGNQKENKITLEVPLTHYDFAHSINMSRETASRELEKLKKKNLISEKNHLITITDSQKLRQEFDVFYENK</sequence>
<dbReference type="SMART" id="SM00419">
    <property type="entry name" value="HTH_CRP"/>
    <property type="match status" value="1"/>
</dbReference>
<dbReference type="PANTHER" id="PTHR24567:SF26">
    <property type="entry name" value="REGULATORY PROTEIN YEIL"/>
    <property type="match status" value="1"/>
</dbReference>
<dbReference type="EMBL" id="LBTW01000077">
    <property type="protein sequence ID" value="KKQ46547.1"/>
    <property type="molecule type" value="Genomic_DNA"/>
</dbReference>
<keyword evidence="3" id="KW-0804">Transcription</keyword>
<dbReference type="AlphaFoldDB" id="A0A0G0HW73"/>
<dbReference type="GO" id="GO:0005829">
    <property type="term" value="C:cytosol"/>
    <property type="evidence" value="ECO:0007669"/>
    <property type="project" value="TreeGrafter"/>
</dbReference>
<dbReference type="GO" id="GO:0003677">
    <property type="term" value="F:DNA binding"/>
    <property type="evidence" value="ECO:0007669"/>
    <property type="project" value="UniProtKB-KW"/>
</dbReference>
<protein>
    <submittedName>
        <fullName evidence="7">Transcriptional regulator, Crp/Fnr family</fullName>
    </submittedName>
</protein>
<evidence type="ECO:0000256" key="2">
    <source>
        <dbReference type="ARBA" id="ARBA00023125"/>
    </source>
</evidence>
<dbReference type="Gene3D" id="1.10.10.10">
    <property type="entry name" value="Winged helix-like DNA-binding domain superfamily/Winged helix DNA-binding domain"/>
    <property type="match status" value="1"/>
</dbReference>
<dbReference type="InterPro" id="IPR000595">
    <property type="entry name" value="cNMP-bd_dom"/>
</dbReference>
<dbReference type="PROSITE" id="PS50042">
    <property type="entry name" value="CNMP_BINDING_3"/>
    <property type="match status" value="1"/>
</dbReference>
<reference evidence="7 8" key="1">
    <citation type="journal article" date="2015" name="Nature">
        <title>rRNA introns, odd ribosomes, and small enigmatic genomes across a large radiation of phyla.</title>
        <authorList>
            <person name="Brown C.T."/>
            <person name="Hug L.A."/>
            <person name="Thomas B.C."/>
            <person name="Sharon I."/>
            <person name="Castelle C.J."/>
            <person name="Singh A."/>
            <person name="Wilkins M.J."/>
            <person name="Williams K.H."/>
            <person name="Banfield J.F."/>
        </authorList>
    </citation>
    <scope>NUCLEOTIDE SEQUENCE [LARGE SCALE GENOMIC DNA]</scope>
</reference>
<dbReference type="InterPro" id="IPR018490">
    <property type="entry name" value="cNMP-bd_dom_sf"/>
</dbReference>
<proteinExistence type="predicted"/>
<evidence type="ECO:0000256" key="4">
    <source>
        <dbReference type="SAM" id="Coils"/>
    </source>
</evidence>
<dbReference type="Pfam" id="PF13545">
    <property type="entry name" value="HTH_Crp_2"/>
    <property type="match status" value="1"/>
</dbReference>
<organism evidence="7 8">
    <name type="scientific">Candidatus Woesebacteria bacterium GW2011_GWD1_38_10</name>
    <dbReference type="NCBI Taxonomy" id="1618592"/>
    <lineage>
        <taxon>Bacteria</taxon>
        <taxon>Candidatus Woeseibacteriota</taxon>
    </lineage>
</organism>
<dbReference type="GO" id="GO:0003700">
    <property type="term" value="F:DNA-binding transcription factor activity"/>
    <property type="evidence" value="ECO:0007669"/>
    <property type="project" value="TreeGrafter"/>
</dbReference>
<dbReference type="SUPFAM" id="SSF51206">
    <property type="entry name" value="cAMP-binding domain-like"/>
    <property type="match status" value="1"/>
</dbReference>
<dbReference type="SUPFAM" id="SSF46785">
    <property type="entry name" value="Winged helix' DNA-binding domain"/>
    <property type="match status" value="1"/>
</dbReference>
<evidence type="ECO:0000259" key="5">
    <source>
        <dbReference type="PROSITE" id="PS50042"/>
    </source>
</evidence>
<dbReference type="Gene3D" id="2.60.120.10">
    <property type="entry name" value="Jelly Rolls"/>
    <property type="match status" value="1"/>
</dbReference>